<evidence type="ECO:0000313" key="2">
    <source>
        <dbReference type="Proteomes" id="UP000660668"/>
    </source>
</evidence>
<dbReference type="RefSeq" id="WP_194696490.1">
    <property type="nucleotide sequence ID" value="NZ_JADKPO010000013.1"/>
</dbReference>
<proteinExistence type="predicted"/>
<organism evidence="1 2">
    <name type="scientific">Nocardioides agariphilus</name>
    <dbReference type="NCBI Taxonomy" id="433664"/>
    <lineage>
        <taxon>Bacteria</taxon>
        <taxon>Bacillati</taxon>
        <taxon>Actinomycetota</taxon>
        <taxon>Actinomycetes</taxon>
        <taxon>Propionibacteriales</taxon>
        <taxon>Nocardioidaceae</taxon>
        <taxon>Nocardioides</taxon>
    </lineage>
</organism>
<accession>A0A930VP62</accession>
<evidence type="ECO:0000313" key="1">
    <source>
        <dbReference type="EMBL" id="MBF4768335.1"/>
    </source>
</evidence>
<sequence length="100" mass="10938">MKKVPNSHTPHTVQSLRAGDFVEVRLNAHLSGGLVGYVRAASKLHLRLLAHSFEGPYVEVEAAKGVDCLAWDLYIPMSSIAWIRHLPLKADECSCSEGLA</sequence>
<dbReference type="Proteomes" id="UP000660668">
    <property type="component" value="Unassembled WGS sequence"/>
</dbReference>
<dbReference type="EMBL" id="JADKPO010000013">
    <property type="protein sequence ID" value="MBF4768335.1"/>
    <property type="molecule type" value="Genomic_DNA"/>
</dbReference>
<comment type="caution">
    <text evidence="1">The sequence shown here is derived from an EMBL/GenBank/DDBJ whole genome shotgun (WGS) entry which is preliminary data.</text>
</comment>
<name>A0A930VP62_9ACTN</name>
<gene>
    <name evidence="1" type="ORF">ISU10_11210</name>
</gene>
<keyword evidence="2" id="KW-1185">Reference proteome</keyword>
<protein>
    <submittedName>
        <fullName evidence="1">Uncharacterized protein</fullName>
    </submittedName>
</protein>
<dbReference type="AlphaFoldDB" id="A0A930VP62"/>
<reference evidence="1" key="1">
    <citation type="submission" date="2020-11" db="EMBL/GenBank/DDBJ databases">
        <title>Nocardioides cynanchi sp. nov., isolated from soil of rhizosphere of Cynanchum wilfordii.</title>
        <authorList>
            <person name="Lee J.-S."/>
            <person name="Suh M.K."/>
            <person name="Kim J.-S."/>
        </authorList>
    </citation>
    <scope>NUCLEOTIDE SEQUENCE</scope>
    <source>
        <strain evidence="1">KCTC 19276</strain>
    </source>
</reference>